<feature type="region of interest" description="Disordered" evidence="2">
    <location>
        <begin position="391"/>
        <end position="417"/>
    </location>
</feature>
<evidence type="ECO:0000313" key="4">
    <source>
        <dbReference type="EMBL" id="KPL85300.1"/>
    </source>
</evidence>
<dbReference type="GO" id="GO:0000160">
    <property type="term" value="P:phosphorelay signal transduction system"/>
    <property type="evidence" value="ECO:0007669"/>
    <property type="project" value="InterPro"/>
</dbReference>
<dbReference type="GO" id="GO:0005524">
    <property type="term" value="F:ATP binding"/>
    <property type="evidence" value="ECO:0007669"/>
    <property type="project" value="TreeGrafter"/>
</dbReference>
<dbReference type="Pfam" id="PF00072">
    <property type="entry name" value="Response_reg"/>
    <property type="match status" value="1"/>
</dbReference>
<evidence type="ECO:0000259" key="3">
    <source>
        <dbReference type="PROSITE" id="PS50110"/>
    </source>
</evidence>
<evidence type="ECO:0000256" key="2">
    <source>
        <dbReference type="SAM" id="MobiDB-lite"/>
    </source>
</evidence>
<comment type="caution">
    <text evidence="4">The sequence shown here is derived from an EMBL/GenBank/DDBJ whole genome shotgun (WGS) entry which is preliminary data.</text>
</comment>
<evidence type="ECO:0000256" key="1">
    <source>
        <dbReference type="PROSITE-ProRule" id="PRU00169"/>
    </source>
</evidence>
<dbReference type="GO" id="GO:0005829">
    <property type="term" value="C:cytosol"/>
    <property type="evidence" value="ECO:0007669"/>
    <property type="project" value="TreeGrafter"/>
</dbReference>
<keyword evidence="5" id="KW-1185">Reference proteome</keyword>
<dbReference type="PROSITE" id="PS50110">
    <property type="entry name" value="RESPONSE_REGULATORY"/>
    <property type="match status" value="1"/>
</dbReference>
<reference evidence="4 5" key="1">
    <citation type="submission" date="2015-07" db="EMBL/GenBank/DDBJ databases">
        <title>Whole genome sequence of Herpetosiphon geysericola DSM 7119.</title>
        <authorList>
            <person name="Hemp J."/>
            <person name="Ward L.M."/>
            <person name="Pace L.A."/>
            <person name="Fischer W.W."/>
        </authorList>
    </citation>
    <scope>NUCLEOTIDE SEQUENCE [LARGE SCALE GENOMIC DNA]</scope>
    <source>
        <strain evidence="4 5">DSM 7119</strain>
    </source>
</reference>
<protein>
    <submittedName>
        <fullName evidence="4">Histidine kinase</fullName>
    </submittedName>
</protein>
<dbReference type="PANTHER" id="PTHR43384:SF13">
    <property type="entry name" value="SLR0110 PROTEIN"/>
    <property type="match status" value="1"/>
</dbReference>
<dbReference type="GO" id="GO:0009898">
    <property type="term" value="C:cytoplasmic side of plasma membrane"/>
    <property type="evidence" value="ECO:0007669"/>
    <property type="project" value="TreeGrafter"/>
</dbReference>
<dbReference type="InterPro" id="IPR001789">
    <property type="entry name" value="Sig_transdc_resp-reg_receiver"/>
</dbReference>
<dbReference type="GO" id="GO:0051782">
    <property type="term" value="P:negative regulation of cell division"/>
    <property type="evidence" value="ECO:0007669"/>
    <property type="project" value="TreeGrafter"/>
</dbReference>
<dbReference type="GO" id="GO:0016887">
    <property type="term" value="F:ATP hydrolysis activity"/>
    <property type="evidence" value="ECO:0007669"/>
    <property type="project" value="TreeGrafter"/>
</dbReference>
<dbReference type="InterPro" id="IPR058245">
    <property type="entry name" value="NreC/VraR/RcsB-like_REC"/>
</dbReference>
<dbReference type="STRING" id="70996.SE18_16625"/>
<sequence>MAESDKIRVLIVDDIADTRDNLEKLLFFEKDMQVVGKAATGREAVTQAKQIQPDVVLMDINMPDMDGIAATEAIMAQVPNTQVIMMSVQGETDYLRRAMLAGARQFLTKPVGGDELAGSIREVYRLQQTQRRFVVAAQQVEESDQSTGQIIAVYSPKGGTGKSAIAANLAVALKLLPGNRKICLVDASLLFGDIAVMFNINSNKTINDLTSRIDDLDKDLMNDVMTTHASQIKILLAPANPQMGELVTADHVRTVLEALRREYDYVVVDTQSSFQDQTMAVLDAAHRIVLLMTMELSSIKNIRQFLEVAELLGYNDEKLVLVLNKADAKFGIRVDQVEANIQHKVAAQIGNAPFEMVNAINRGVPLIIDQPRHQISIDVANLAYLISGTTRTSREGARPQQPKKEEPKGLFARLTKR</sequence>
<dbReference type="GO" id="GO:0016301">
    <property type="term" value="F:kinase activity"/>
    <property type="evidence" value="ECO:0007669"/>
    <property type="project" value="UniProtKB-KW"/>
</dbReference>
<dbReference type="InterPro" id="IPR027417">
    <property type="entry name" value="P-loop_NTPase"/>
</dbReference>
<name>A0A0P6Y8H2_9CHLR</name>
<feature type="domain" description="Response regulatory" evidence="3">
    <location>
        <begin position="8"/>
        <end position="124"/>
    </location>
</feature>
<dbReference type="Gene3D" id="3.40.50.300">
    <property type="entry name" value="P-loop containing nucleotide triphosphate hydrolases"/>
    <property type="match status" value="1"/>
</dbReference>
<dbReference type="RefSeq" id="WP_054535583.1">
    <property type="nucleotide sequence ID" value="NZ_LGKP01000025.1"/>
</dbReference>
<dbReference type="SMART" id="SM00448">
    <property type="entry name" value="REC"/>
    <property type="match status" value="1"/>
</dbReference>
<dbReference type="InterPro" id="IPR050625">
    <property type="entry name" value="ParA/MinD_ATPase"/>
</dbReference>
<dbReference type="Proteomes" id="UP000050277">
    <property type="component" value="Unassembled WGS sequence"/>
</dbReference>
<feature type="modified residue" description="4-aspartylphosphate" evidence="1">
    <location>
        <position position="59"/>
    </location>
</feature>
<dbReference type="EMBL" id="LGKP01000025">
    <property type="protein sequence ID" value="KPL85300.1"/>
    <property type="molecule type" value="Genomic_DNA"/>
</dbReference>
<keyword evidence="4" id="KW-0418">Kinase</keyword>
<dbReference type="OrthoDB" id="9794577at2"/>
<dbReference type="AlphaFoldDB" id="A0A0P6Y8H2"/>
<feature type="compositionally biased region" description="Basic and acidic residues" evidence="2">
    <location>
        <begin position="392"/>
        <end position="408"/>
    </location>
</feature>
<dbReference type="PATRIC" id="fig|70996.4.peg.195"/>
<dbReference type="PANTHER" id="PTHR43384">
    <property type="entry name" value="SEPTUM SITE-DETERMINING PROTEIN MIND HOMOLOG, CHLOROPLASTIC-RELATED"/>
    <property type="match status" value="1"/>
</dbReference>
<dbReference type="InterPro" id="IPR011006">
    <property type="entry name" value="CheY-like_superfamily"/>
</dbReference>
<accession>A0A0P6Y8H2</accession>
<dbReference type="SUPFAM" id="SSF52540">
    <property type="entry name" value="P-loop containing nucleoside triphosphate hydrolases"/>
    <property type="match status" value="1"/>
</dbReference>
<dbReference type="CDD" id="cd17535">
    <property type="entry name" value="REC_NarL-like"/>
    <property type="match status" value="1"/>
</dbReference>
<keyword evidence="1" id="KW-0597">Phosphoprotein</keyword>
<proteinExistence type="predicted"/>
<evidence type="ECO:0000313" key="5">
    <source>
        <dbReference type="Proteomes" id="UP000050277"/>
    </source>
</evidence>
<gene>
    <name evidence="4" type="ORF">SE18_16625</name>
</gene>
<dbReference type="Gene3D" id="3.40.50.2300">
    <property type="match status" value="1"/>
</dbReference>
<dbReference type="InterPro" id="IPR025669">
    <property type="entry name" value="AAA_dom"/>
</dbReference>
<organism evidence="4 5">
    <name type="scientific">Herpetosiphon geysericola</name>
    <dbReference type="NCBI Taxonomy" id="70996"/>
    <lineage>
        <taxon>Bacteria</taxon>
        <taxon>Bacillati</taxon>
        <taxon>Chloroflexota</taxon>
        <taxon>Chloroflexia</taxon>
        <taxon>Herpetosiphonales</taxon>
        <taxon>Herpetosiphonaceae</taxon>
        <taxon>Herpetosiphon</taxon>
    </lineage>
</organism>
<dbReference type="SUPFAM" id="SSF52172">
    <property type="entry name" value="CheY-like"/>
    <property type="match status" value="1"/>
</dbReference>
<dbReference type="Pfam" id="PF13614">
    <property type="entry name" value="AAA_31"/>
    <property type="match status" value="1"/>
</dbReference>
<keyword evidence="4" id="KW-0808">Transferase</keyword>